<dbReference type="NCBIfam" id="NF006123">
    <property type="entry name" value="PRK08267.1"/>
    <property type="match status" value="1"/>
</dbReference>
<sequence length="257" mass="26971">MTKTMMVTGAAAGIGRAIARRFAQAGYRVGAYDVDTAGLATLADELGDRVVIGELDVRDAAGWQASLADLTKASDGALHVLVNNAGILRSGAFTDIALEDQRAIVDVNVTGVLNGCHTAYPFLRAADGAHVVNLASASAIYGQPDLATYSASKFAVRGLTEALDLEWADDRISVTALWPLFVDTAMVTGMDTGATRSLGIRLTAEDVAEAALAAVRPRSRYAGVHRAVGRQAKALLTSSQLAPSAMLRAMNRRIADR</sequence>
<evidence type="ECO:0000256" key="2">
    <source>
        <dbReference type="ARBA" id="ARBA00023002"/>
    </source>
</evidence>
<comment type="similarity">
    <text evidence="1 3">Belongs to the short-chain dehydrogenases/reductases (SDR) family.</text>
</comment>
<dbReference type="PRINTS" id="PR00081">
    <property type="entry name" value="GDHRDH"/>
</dbReference>
<dbReference type="InterPro" id="IPR057326">
    <property type="entry name" value="KR_dom"/>
</dbReference>
<dbReference type="SMART" id="SM00822">
    <property type="entry name" value="PKS_KR"/>
    <property type="match status" value="1"/>
</dbReference>
<name>A0ABT9NNC1_9ACTN</name>
<reference evidence="5 6" key="1">
    <citation type="submission" date="2023-07" db="EMBL/GenBank/DDBJ databases">
        <title>Sequencing the genomes of 1000 actinobacteria strains.</title>
        <authorList>
            <person name="Klenk H.-P."/>
        </authorList>
    </citation>
    <scope>NUCLEOTIDE SEQUENCE [LARGE SCALE GENOMIC DNA]</scope>
    <source>
        <strain evidence="5 6">GD13</strain>
    </source>
</reference>
<keyword evidence="6" id="KW-1185">Reference proteome</keyword>
<accession>A0ABT9NNC1</accession>
<dbReference type="PANTHER" id="PTHR43391:SF82">
    <property type="entry name" value="OXIDOREDUCTASE SADH-RELATED"/>
    <property type="match status" value="1"/>
</dbReference>
<dbReference type="PANTHER" id="PTHR43391">
    <property type="entry name" value="RETINOL DEHYDROGENASE-RELATED"/>
    <property type="match status" value="1"/>
</dbReference>
<dbReference type="Proteomes" id="UP001240447">
    <property type="component" value="Unassembled WGS sequence"/>
</dbReference>
<evidence type="ECO:0000313" key="6">
    <source>
        <dbReference type="Proteomes" id="UP001240447"/>
    </source>
</evidence>
<evidence type="ECO:0000256" key="1">
    <source>
        <dbReference type="ARBA" id="ARBA00006484"/>
    </source>
</evidence>
<feature type="domain" description="Ketoreductase" evidence="4">
    <location>
        <begin position="3"/>
        <end position="190"/>
    </location>
</feature>
<dbReference type="EMBL" id="JAUSQM010000001">
    <property type="protein sequence ID" value="MDP9821916.1"/>
    <property type="molecule type" value="Genomic_DNA"/>
</dbReference>
<evidence type="ECO:0000256" key="3">
    <source>
        <dbReference type="RuleBase" id="RU000363"/>
    </source>
</evidence>
<comment type="caution">
    <text evidence="5">The sequence shown here is derived from an EMBL/GenBank/DDBJ whole genome shotgun (WGS) entry which is preliminary data.</text>
</comment>
<evidence type="ECO:0000313" key="5">
    <source>
        <dbReference type="EMBL" id="MDP9821916.1"/>
    </source>
</evidence>
<evidence type="ECO:0000259" key="4">
    <source>
        <dbReference type="SMART" id="SM00822"/>
    </source>
</evidence>
<protein>
    <submittedName>
        <fullName evidence="5">Short-subunit dehydrogenase</fullName>
    </submittedName>
</protein>
<gene>
    <name evidence="5" type="ORF">J2S59_001725</name>
</gene>
<dbReference type="Pfam" id="PF00106">
    <property type="entry name" value="adh_short"/>
    <property type="match status" value="1"/>
</dbReference>
<dbReference type="InterPro" id="IPR036291">
    <property type="entry name" value="NAD(P)-bd_dom_sf"/>
</dbReference>
<keyword evidence="2" id="KW-0560">Oxidoreductase</keyword>
<organism evidence="5 6">
    <name type="scientific">Nocardioides massiliensis</name>
    <dbReference type="NCBI Taxonomy" id="1325935"/>
    <lineage>
        <taxon>Bacteria</taxon>
        <taxon>Bacillati</taxon>
        <taxon>Actinomycetota</taxon>
        <taxon>Actinomycetes</taxon>
        <taxon>Propionibacteriales</taxon>
        <taxon>Nocardioidaceae</taxon>
        <taxon>Nocardioides</taxon>
    </lineage>
</organism>
<dbReference type="InterPro" id="IPR002347">
    <property type="entry name" value="SDR_fam"/>
</dbReference>
<dbReference type="Gene3D" id="3.40.50.720">
    <property type="entry name" value="NAD(P)-binding Rossmann-like Domain"/>
    <property type="match status" value="1"/>
</dbReference>
<dbReference type="RefSeq" id="WP_068125149.1">
    <property type="nucleotide sequence ID" value="NZ_CCXJ01000806.2"/>
</dbReference>
<proteinExistence type="inferred from homology"/>
<dbReference type="PRINTS" id="PR00080">
    <property type="entry name" value="SDRFAMILY"/>
</dbReference>
<dbReference type="SUPFAM" id="SSF51735">
    <property type="entry name" value="NAD(P)-binding Rossmann-fold domains"/>
    <property type="match status" value="1"/>
</dbReference>